<dbReference type="AlphaFoldDB" id="A0A118KK15"/>
<comment type="caution">
    <text evidence="1">The sequence shown here is derived from an EMBL/GenBank/DDBJ whole genome shotgun (WGS) entry which is preliminary data.</text>
</comment>
<proteinExistence type="predicted"/>
<protein>
    <submittedName>
        <fullName evidence="1">Uncharacterized protein</fullName>
    </submittedName>
</protein>
<reference evidence="1 2" key="1">
    <citation type="submission" date="2015-11" db="EMBL/GenBank/DDBJ databases">
        <title>Expanding the genomic diversity of Burkholderia species for the development of highly accurate diagnostics.</title>
        <authorList>
            <person name="Sahl J."/>
            <person name="Keim P."/>
            <person name="Wagner D."/>
        </authorList>
    </citation>
    <scope>NUCLEOTIDE SEQUENCE [LARGE SCALE GENOMIC DNA]</scope>
    <source>
        <strain evidence="1 2">MSMB1302</strain>
    </source>
</reference>
<accession>A0A118KK15</accession>
<evidence type="ECO:0000313" key="1">
    <source>
        <dbReference type="EMBL" id="KVK84466.1"/>
    </source>
</evidence>
<dbReference type="EMBL" id="LOYH01000037">
    <property type="protein sequence ID" value="KVK84466.1"/>
    <property type="molecule type" value="Genomic_DNA"/>
</dbReference>
<name>A0A118KK15_BURCE</name>
<dbReference type="Proteomes" id="UP000069001">
    <property type="component" value="Unassembled WGS sequence"/>
</dbReference>
<gene>
    <name evidence="1" type="ORF">WS90_10705</name>
</gene>
<evidence type="ECO:0000313" key="2">
    <source>
        <dbReference type="Proteomes" id="UP000069001"/>
    </source>
</evidence>
<organism evidence="1 2">
    <name type="scientific">Burkholderia cepacia</name>
    <name type="common">Pseudomonas cepacia</name>
    <dbReference type="NCBI Taxonomy" id="292"/>
    <lineage>
        <taxon>Bacteria</taxon>
        <taxon>Pseudomonadati</taxon>
        <taxon>Pseudomonadota</taxon>
        <taxon>Betaproteobacteria</taxon>
        <taxon>Burkholderiales</taxon>
        <taxon>Burkholderiaceae</taxon>
        <taxon>Burkholderia</taxon>
        <taxon>Burkholderia cepacia complex</taxon>
    </lineage>
</organism>
<sequence>MHANILSTLDGMSVFRGGEKAPFSQRLEQNLIEPGIGRRLHQFDVERPVRMDEKARDRDRLIRLLAKIVGERRKRLGQQARLRASYRRRM</sequence>